<name>A0AAV6RMC9_SOLSE</name>
<organism evidence="1 2">
    <name type="scientific">Solea senegalensis</name>
    <name type="common">Senegalese sole</name>
    <dbReference type="NCBI Taxonomy" id="28829"/>
    <lineage>
        <taxon>Eukaryota</taxon>
        <taxon>Metazoa</taxon>
        <taxon>Chordata</taxon>
        <taxon>Craniata</taxon>
        <taxon>Vertebrata</taxon>
        <taxon>Euteleostomi</taxon>
        <taxon>Actinopterygii</taxon>
        <taxon>Neopterygii</taxon>
        <taxon>Teleostei</taxon>
        <taxon>Neoteleostei</taxon>
        <taxon>Acanthomorphata</taxon>
        <taxon>Carangaria</taxon>
        <taxon>Pleuronectiformes</taxon>
        <taxon>Pleuronectoidei</taxon>
        <taxon>Soleidae</taxon>
        <taxon>Solea</taxon>
    </lineage>
</organism>
<accession>A0AAV6RMC9</accession>
<sequence length="70" mass="8376">MELLFFPSLKQEERLHRWFFHEVYAKFYILGKSLLHLASIGHQQLKSKRKHRLSLQLVSRQLSDVAKTPD</sequence>
<dbReference type="AlphaFoldDB" id="A0AAV6RMC9"/>
<keyword evidence="2" id="KW-1185">Reference proteome</keyword>
<evidence type="ECO:0000313" key="1">
    <source>
        <dbReference type="EMBL" id="KAG7506159.1"/>
    </source>
</evidence>
<proteinExistence type="predicted"/>
<evidence type="ECO:0000313" key="2">
    <source>
        <dbReference type="Proteomes" id="UP000693946"/>
    </source>
</evidence>
<protein>
    <submittedName>
        <fullName evidence="1">Uncharacterized protein</fullName>
    </submittedName>
</protein>
<dbReference type="Proteomes" id="UP000693946">
    <property type="component" value="Linkage Group LG19"/>
</dbReference>
<gene>
    <name evidence="1" type="ORF">JOB18_047890</name>
</gene>
<reference evidence="1 2" key="1">
    <citation type="journal article" date="2021" name="Sci. Rep.">
        <title>Chromosome anchoring in Senegalese sole (Solea senegalensis) reveals sex-associated markers and genome rearrangements in flatfish.</title>
        <authorList>
            <person name="Guerrero-Cozar I."/>
            <person name="Gomez-Garrido J."/>
            <person name="Berbel C."/>
            <person name="Martinez-Blanch J.F."/>
            <person name="Alioto T."/>
            <person name="Claros M.G."/>
            <person name="Gagnaire P.A."/>
            <person name="Manchado M."/>
        </authorList>
    </citation>
    <scope>NUCLEOTIDE SEQUENCE [LARGE SCALE GENOMIC DNA]</scope>
    <source>
        <strain evidence="1">Sse05_10M</strain>
    </source>
</reference>
<dbReference type="EMBL" id="JAGKHQ010000011">
    <property type="protein sequence ID" value="KAG7506159.1"/>
    <property type="molecule type" value="Genomic_DNA"/>
</dbReference>
<comment type="caution">
    <text evidence="1">The sequence shown here is derived from an EMBL/GenBank/DDBJ whole genome shotgun (WGS) entry which is preliminary data.</text>
</comment>